<accession>A0A6P1P0Q6</accession>
<dbReference type="Proteomes" id="UP000464214">
    <property type="component" value="Chromosome"/>
</dbReference>
<dbReference type="InterPro" id="IPR016181">
    <property type="entry name" value="Acyl_CoA_acyltransferase"/>
</dbReference>
<dbReference type="KEGG" id="nib:GU926_12940"/>
<protein>
    <recommendedName>
        <fullName evidence="3">GNAT family N-acetyltransferase</fullName>
    </recommendedName>
</protein>
<gene>
    <name evidence="1" type="ORF">GU926_12940</name>
</gene>
<evidence type="ECO:0000313" key="2">
    <source>
        <dbReference type="Proteomes" id="UP000464214"/>
    </source>
</evidence>
<sequence length="388" mass="45241">MQLIEVTSAAHLRSFLDFPATLYTDHPNWIRPLDNDIEQTFDPKRNHNFKNGSAIRWLLQDDRGQTIGRVAAFVNGKTKDASEYVTGGMGFFECIDDQTAANALFDACKNWLEAQGMEAMDGPINFGERDRFWGLLVKGFTEPNYGMFYHPPYYKELFENYGFQVYFQQYTYRRDPAHQLSDKVLQRAALIENDPAYSFRHVSKKNMEKLTQEFLEVYNKAWAGHSGLNEMTLEKARKLINSMKPVMDEKLIYFAYHHDQPVSFFIMLPELNQIFKHLNGRLDWLGKLKFLYYRWRYNHTPNKKALGLIFGVVPEFQGKGIDSYMSAMSQKAVLAQGVGVVEMNWIGDFNPKMMMVVRGLEAVIYKTHVTYRKIFDPSKPFQRYPIIK</sequence>
<dbReference type="PANTHER" id="PTHR41368">
    <property type="entry name" value="PROTEIN YGHO"/>
    <property type="match status" value="1"/>
</dbReference>
<dbReference type="EMBL" id="CP047897">
    <property type="protein sequence ID" value="QHL88289.1"/>
    <property type="molecule type" value="Genomic_DNA"/>
</dbReference>
<organism evidence="1 2">
    <name type="scientific">Nibribacter ruber</name>
    <dbReference type="NCBI Taxonomy" id="2698458"/>
    <lineage>
        <taxon>Bacteria</taxon>
        <taxon>Pseudomonadati</taxon>
        <taxon>Bacteroidota</taxon>
        <taxon>Cytophagia</taxon>
        <taxon>Cytophagales</taxon>
        <taxon>Hymenobacteraceae</taxon>
        <taxon>Nibribacter</taxon>
    </lineage>
</organism>
<evidence type="ECO:0008006" key="3">
    <source>
        <dbReference type="Google" id="ProtNLM"/>
    </source>
</evidence>
<keyword evidence="2" id="KW-1185">Reference proteome</keyword>
<dbReference type="RefSeq" id="WP_160692531.1">
    <property type="nucleotide sequence ID" value="NZ_CP047897.1"/>
</dbReference>
<proteinExistence type="predicted"/>
<evidence type="ECO:0000313" key="1">
    <source>
        <dbReference type="EMBL" id="QHL88289.1"/>
    </source>
</evidence>
<dbReference type="Gene3D" id="3.40.630.30">
    <property type="match status" value="1"/>
</dbReference>
<dbReference type="AlphaFoldDB" id="A0A6P1P0Q6"/>
<dbReference type="PANTHER" id="PTHR41368:SF1">
    <property type="entry name" value="PROTEIN YGHO"/>
    <property type="match status" value="1"/>
</dbReference>
<dbReference type="SUPFAM" id="SSF55729">
    <property type="entry name" value="Acyl-CoA N-acyltransferases (Nat)"/>
    <property type="match status" value="1"/>
</dbReference>
<name>A0A6P1P0Q6_9BACT</name>
<dbReference type="InterPro" id="IPR039968">
    <property type="entry name" value="BcerS-like"/>
</dbReference>
<reference evidence="1 2" key="1">
    <citation type="submission" date="2020-01" db="EMBL/GenBank/DDBJ databases">
        <authorList>
            <person name="Kim M."/>
        </authorList>
    </citation>
    <scope>NUCLEOTIDE SEQUENCE [LARGE SCALE GENOMIC DNA]</scope>
    <source>
        <strain evidence="1 2">BT10</strain>
    </source>
</reference>